<keyword evidence="6" id="KW-0418">Kinase</keyword>
<name>A0AAD5SK93_9FUNG</name>
<dbReference type="SUPFAM" id="SSF52540">
    <property type="entry name" value="P-loop containing nucleoside triphosphate hydrolases"/>
    <property type="match status" value="1"/>
</dbReference>
<dbReference type="InterPro" id="IPR008145">
    <property type="entry name" value="GK/Ca_channel_bsu"/>
</dbReference>
<comment type="caution">
    <text evidence="11">The sequence shown here is derived from an EMBL/GenBank/DDBJ whole genome shotgun (WGS) entry which is preliminary data.</text>
</comment>
<dbReference type="InterPro" id="IPR017665">
    <property type="entry name" value="Guanylate_kinase"/>
</dbReference>
<evidence type="ECO:0000256" key="8">
    <source>
        <dbReference type="ARBA" id="ARBA00030128"/>
    </source>
</evidence>
<evidence type="ECO:0000256" key="5">
    <source>
        <dbReference type="ARBA" id="ARBA00022741"/>
    </source>
</evidence>
<reference evidence="11" key="1">
    <citation type="submission" date="2020-05" db="EMBL/GenBank/DDBJ databases">
        <title>Phylogenomic resolution of chytrid fungi.</title>
        <authorList>
            <person name="Stajich J.E."/>
            <person name="Amses K."/>
            <person name="Simmons R."/>
            <person name="Seto K."/>
            <person name="Myers J."/>
            <person name="Bonds A."/>
            <person name="Quandt C.A."/>
            <person name="Barry K."/>
            <person name="Liu P."/>
            <person name="Grigoriev I."/>
            <person name="Longcore J.E."/>
            <person name="James T.Y."/>
        </authorList>
    </citation>
    <scope>NUCLEOTIDE SEQUENCE</scope>
    <source>
        <strain evidence="11">JEL0318</strain>
    </source>
</reference>
<feature type="region of interest" description="Disordered" evidence="9">
    <location>
        <begin position="201"/>
        <end position="341"/>
    </location>
</feature>
<evidence type="ECO:0000256" key="4">
    <source>
        <dbReference type="ARBA" id="ARBA00022679"/>
    </source>
</evidence>
<feature type="compositionally biased region" description="Polar residues" evidence="9">
    <location>
        <begin position="267"/>
        <end position="277"/>
    </location>
</feature>
<dbReference type="PROSITE" id="PS00856">
    <property type="entry name" value="GUANYLATE_KINASE_1"/>
    <property type="match status" value="1"/>
</dbReference>
<evidence type="ECO:0000313" key="12">
    <source>
        <dbReference type="Proteomes" id="UP001212841"/>
    </source>
</evidence>
<dbReference type="PANTHER" id="PTHR23117:SF13">
    <property type="entry name" value="GUANYLATE KINASE"/>
    <property type="match status" value="1"/>
</dbReference>
<dbReference type="GO" id="GO:0005829">
    <property type="term" value="C:cytosol"/>
    <property type="evidence" value="ECO:0007669"/>
    <property type="project" value="TreeGrafter"/>
</dbReference>
<gene>
    <name evidence="11" type="ORF">HK097_010713</name>
</gene>
<dbReference type="FunFam" id="3.40.50.300:FF:000776">
    <property type="entry name" value="Guanylate kinase 2"/>
    <property type="match status" value="1"/>
</dbReference>
<dbReference type="AlphaFoldDB" id="A0AAD5SK93"/>
<dbReference type="EC" id="2.7.4.8" evidence="2"/>
<feature type="compositionally biased region" description="Low complexity" evidence="9">
    <location>
        <begin position="205"/>
        <end position="224"/>
    </location>
</feature>
<dbReference type="SMART" id="SM00072">
    <property type="entry name" value="GuKc"/>
    <property type="match status" value="1"/>
</dbReference>
<dbReference type="GO" id="GO:0004385">
    <property type="term" value="F:GMP kinase activity"/>
    <property type="evidence" value="ECO:0007669"/>
    <property type="project" value="UniProtKB-EC"/>
</dbReference>
<protein>
    <recommendedName>
        <fullName evidence="3">Guanylate kinase</fullName>
        <ecNumber evidence="2">2.7.4.8</ecNumber>
    </recommendedName>
    <alternativeName>
        <fullName evidence="8">GMP kinase</fullName>
    </alternativeName>
</protein>
<dbReference type="PROSITE" id="PS50052">
    <property type="entry name" value="GUANYLATE_KINASE_2"/>
    <property type="match status" value="1"/>
</dbReference>
<feature type="domain" description="Guanylate kinase-like" evidence="10">
    <location>
        <begin position="8"/>
        <end position="190"/>
    </location>
</feature>
<evidence type="ECO:0000256" key="6">
    <source>
        <dbReference type="ARBA" id="ARBA00022777"/>
    </source>
</evidence>
<dbReference type="NCBIfam" id="TIGR03263">
    <property type="entry name" value="guanyl_kin"/>
    <property type="match status" value="1"/>
</dbReference>
<proteinExistence type="inferred from homology"/>
<dbReference type="Gene3D" id="3.30.63.10">
    <property type="entry name" value="Guanylate Kinase phosphate binding domain"/>
    <property type="match status" value="1"/>
</dbReference>
<dbReference type="PANTHER" id="PTHR23117">
    <property type="entry name" value="GUANYLATE KINASE-RELATED"/>
    <property type="match status" value="1"/>
</dbReference>
<feature type="compositionally biased region" description="Low complexity" evidence="9">
    <location>
        <begin position="278"/>
        <end position="292"/>
    </location>
</feature>
<accession>A0AAD5SK93</accession>
<comment type="similarity">
    <text evidence="1">Belongs to the guanylate kinase family.</text>
</comment>
<evidence type="ECO:0000256" key="2">
    <source>
        <dbReference type="ARBA" id="ARBA00012961"/>
    </source>
</evidence>
<keyword evidence="5" id="KW-0547">Nucleotide-binding</keyword>
<dbReference type="InterPro" id="IPR027417">
    <property type="entry name" value="P-loop_NTPase"/>
</dbReference>
<dbReference type="EMBL" id="JADGJD010000082">
    <property type="protein sequence ID" value="KAJ3055368.1"/>
    <property type="molecule type" value="Genomic_DNA"/>
</dbReference>
<evidence type="ECO:0000256" key="3">
    <source>
        <dbReference type="ARBA" id="ARBA00016296"/>
    </source>
</evidence>
<dbReference type="InterPro" id="IPR008144">
    <property type="entry name" value="Guanylate_kin-like_dom"/>
</dbReference>
<dbReference type="Proteomes" id="UP001212841">
    <property type="component" value="Unassembled WGS sequence"/>
</dbReference>
<keyword evidence="12" id="KW-1185">Reference proteome</keyword>
<dbReference type="Pfam" id="PF00625">
    <property type="entry name" value="Guanylate_kin"/>
    <property type="match status" value="1"/>
</dbReference>
<evidence type="ECO:0000313" key="11">
    <source>
        <dbReference type="EMBL" id="KAJ3055368.1"/>
    </source>
</evidence>
<dbReference type="FunFam" id="3.30.63.10:FF:000002">
    <property type="entry name" value="Guanylate kinase 1"/>
    <property type="match status" value="1"/>
</dbReference>
<dbReference type="InterPro" id="IPR020590">
    <property type="entry name" value="Guanylate_kinase_CS"/>
</dbReference>
<feature type="region of interest" description="Disordered" evidence="9">
    <location>
        <begin position="1"/>
        <end position="20"/>
    </location>
</feature>
<organism evidence="11 12">
    <name type="scientific">Rhizophlyctis rosea</name>
    <dbReference type="NCBI Taxonomy" id="64517"/>
    <lineage>
        <taxon>Eukaryota</taxon>
        <taxon>Fungi</taxon>
        <taxon>Fungi incertae sedis</taxon>
        <taxon>Chytridiomycota</taxon>
        <taxon>Chytridiomycota incertae sedis</taxon>
        <taxon>Chytridiomycetes</taxon>
        <taxon>Rhizophlyctidales</taxon>
        <taxon>Rhizophlyctidaceae</taxon>
        <taxon>Rhizophlyctis</taxon>
    </lineage>
</organism>
<dbReference type="GO" id="GO:0005524">
    <property type="term" value="F:ATP binding"/>
    <property type="evidence" value="ECO:0007669"/>
    <property type="project" value="UniProtKB-KW"/>
</dbReference>
<dbReference type="Gene3D" id="3.40.50.300">
    <property type="entry name" value="P-loop containing nucleotide triphosphate hydrolases"/>
    <property type="match status" value="1"/>
</dbReference>
<keyword evidence="4" id="KW-0808">Transferase</keyword>
<keyword evidence="7" id="KW-0067">ATP-binding</keyword>
<evidence type="ECO:0000256" key="1">
    <source>
        <dbReference type="ARBA" id="ARBA00005790"/>
    </source>
</evidence>
<evidence type="ECO:0000256" key="9">
    <source>
        <dbReference type="SAM" id="MobiDB-lite"/>
    </source>
</evidence>
<sequence>MAPIPGSKRPLVVSGPSGSGKSTLLNKLFAKYPNSFGFSVSHTTREPRPGETPGQSYHYITREEFESLIEKSAFIEHAEFSGNRYGTSFEAVHAVQNMDKICVLDLEIKGVKSIKASDMNAVYCFIQPPSVEVLEARLRGRGTETDESLQKRLNTAKESMEFASQEGVYNIVIINDKAEDAYTKLEDFVLKNWEIKEEPTVWAEPTTPAGTGATTTGSATNTATPPAPQAPSLEGPTMTANEDILPLQTSPDAPPALAEKRGEDNSNRVTNAQGNQPAVTAEQKQAAAAGTGDANISSGSGVEVAKSGTEVGHSEEASEAGAGSKKHKKKGDKKSAVCNVL</sequence>
<dbReference type="CDD" id="cd00071">
    <property type="entry name" value="GMPK"/>
    <property type="match status" value="1"/>
</dbReference>
<evidence type="ECO:0000259" key="10">
    <source>
        <dbReference type="PROSITE" id="PS50052"/>
    </source>
</evidence>
<evidence type="ECO:0000256" key="7">
    <source>
        <dbReference type="ARBA" id="ARBA00022840"/>
    </source>
</evidence>